<comment type="similarity">
    <text evidence="1">Belongs to the polysaccharide synthase family.</text>
</comment>
<keyword evidence="3" id="KW-1133">Transmembrane helix</keyword>
<proteinExistence type="inferred from homology"/>
<dbReference type="Gene3D" id="3.40.50.720">
    <property type="entry name" value="NAD(P)-binding Rossmann-like Domain"/>
    <property type="match status" value="2"/>
</dbReference>
<dbReference type="SUPFAM" id="SSF51735">
    <property type="entry name" value="NAD(P)-binding Rossmann-fold domains"/>
    <property type="match status" value="2"/>
</dbReference>
<dbReference type="InterPro" id="IPR051203">
    <property type="entry name" value="Polysaccharide_Synthase-Rel"/>
</dbReference>
<dbReference type="InterPro" id="IPR003869">
    <property type="entry name" value="Polysac_CapD-like"/>
</dbReference>
<dbReference type="PANTHER" id="PTHR43318">
    <property type="entry name" value="UDP-N-ACETYLGLUCOSAMINE 4,6-DEHYDRATASE"/>
    <property type="match status" value="1"/>
</dbReference>
<sequence>MRGARLLPLLVDGIAWGAGLLAAVHARYDFTPSHRHLAGALATVALAVVLQATIGHTRQLYRGRYRFASFDEVHGVATTTTAVTFVLTIAGMLLSRPLVPVGVPAAGGAISLVLMMGARYLRRLQMTHRLRPDRRIAAPAILFGAGSAAAVLIHSMLHDPKGRYVPAGLIDDDPDKRLLHLHGVPVLGGRDAIARALADTRAELVIFAVANADAGLVREIRDRTLAAGAAFKVVPSVSELMDHQVQVGDIREVQVTDLLGRHQIDTDLSAIGGYLTGKRVLVTGAGGSIGSELCRQIHHFRPAELLMLDRDETSLLAVQLSIDSQARLDDPSVILADVRDAGRMREIFRSRRPQVVFHAAALKHLALLQRHPAEAMKTNVLGTLNVLEAAESVERFVNISTDKAADPSSVLGYSKRITERLTAWTAGRSRGTFLSVRFGNVLGSRGSVFTTFSTQIAEGGPVTVTHPDVTRYFMTTQEAVHLVIQAAAIGMDGEALVLEMGDPVRIAEVARQMVALSRREVPIVYTGLRPGEKLTETLFGSGEVDRRPFHPLISHVEVPPVDPNHLVPLPSGADPPVLIAALAETCHLPAPAASAAAPVPGSPSTSAAAPVPGS</sequence>
<feature type="transmembrane region" description="Helical" evidence="3">
    <location>
        <begin position="101"/>
        <end position="121"/>
    </location>
</feature>
<keyword evidence="3" id="KW-0812">Transmembrane</keyword>
<protein>
    <submittedName>
        <fullName evidence="5">Polysaccharide biosynthesis protein</fullName>
    </submittedName>
</protein>
<keyword evidence="3" id="KW-0472">Membrane</keyword>
<reference evidence="6" key="1">
    <citation type="journal article" date="2019" name="Int. J. Syst. Evol. Microbiol.">
        <title>The Global Catalogue of Microorganisms (GCM) 10K type strain sequencing project: providing services to taxonomists for standard genome sequencing and annotation.</title>
        <authorList>
            <consortium name="The Broad Institute Genomics Platform"/>
            <consortium name="The Broad Institute Genome Sequencing Center for Infectious Disease"/>
            <person name="Wu L."/>
            <person name="Ma J."/>
        </authorList>
    </citation>
    <scope>NUCLEOTIDE SEQUENCE [LARGE SCALE GENOMIC DNA]</scope>
    <source>
        <strain evidence="6">CCM 7526</strain>
    </source>
</reference>
<evidence type="ECO:0000313" key="6">
    <source>
        <dbReference type="Proteomes" id="UP001597183"/>
    </source>
</evidence>
<evidence type="ECO:0000256" key="2">
    <source>
        <dbReference type="SAM" id="MobiDB-lite"/>
    </source>
</evidence>
<feature type="transmembrane region" description="Helical" evidence="3">
    <location>
        <begin position="36"/>
        <end position="54"/>
    </location>
</feature>
<dbReference type="InterPro" id="IPR036291">
    <property type="entry name" value="NAD(P)-bd_dom_sf"/>
</dbReference>
<dbReference type="CDD" id="cd05237">
    <property type="entry name" value="UDP_invert_4-6DH_SDR_e"/>
    <property type="match status" value="1"/>
</dbReference>
<dbReference type="PANTHER" id="PTHR43318:SF1">
    <property type="entry name" value="POLYSACCHARIDE BIOSYNTHESIS PROTEIN EPSC-RELATED"/>
    <property type="match status" value="1"/>
</dbReference>
<dbReference type="Pfam" id="PF02719">
    <property type="entry name" value="Polysacc_synt_2"/>
    <property type="match status" value="1"/>
</dbReference>
<keyword evidence="6" id="KW-1185">Reference proteome</keyword>
<feature type="domain" description="Polysaccharide biosynthesis protein CapD-like" evidence="4">
    <location>
        <begin position="280"/>
        <end position="554"/>
    </location>
</feature>
<comment type="caution">
    <text evidence="5">The sequence shown here is derived from an EMBL/GenBank/DDBJ whole genome shotgun (WGS) entry which is preliminary data.</text>
</comment>
<evidence type="ECO:0000313" key="5">
    <source>
        <dbReference type="EMBL" id="MFD1373904.1"/>
    </source>
</evidence>
<evidence type="ECO:0000256" key="3">
    <source>
        <dbReference type="SAM" id="Phobius"/>
    </source>
</evidence>
<name>A0ABW4ATI5_9ACTN</name>
<feature type="transmembrane region" description="Helical" evidence="3">
    <location>
        <begin position="75"/>
        <end position="95"/>
    </location>
</feature>
<evidence type="ECO:0000259" key="4">
    <source>
        <dbReference type="Pfam" id="PF02719"/>
    </source>
</evidence>
<accession>A0ABW4ATI5</accession>
<dbReference type="RefSeq" id="WP_378079280.1">
    <property type="nucleotide sequence ID" value="NZ_JBHTMK010000076.1"/>
</dbReference>
<dbReference type="EMBL" id="JBHTMK010000076">
    <property type="protein sequence ID" value="MFD1373904.1"/>
    <property type="molecule type" value="Genomic_DNA"/>
</dbReference>
<dbReference type="Proteomes" id="UP001597183">
    <property type="component" value="Unassembled WGS sequence"/>
</dbReference>
<feature type="non-terminal residue" evidence="5">
    <location>
        <position position="614"/>
    </location>
</feature>
<dbReference type="Pfam" id="PF13727">
    <property type="entry name" value="CoA_binding_3"/>
    <property type="match status" value="1"/>
</dbReference>
<feature type="region of interest" description="Disordered" evidence="2">
    <location>
        <begin position="593"/>
        <end position="614"/>
    </location>
</feature>
<feature type="transmembrane region" description="Helical" evidence="3">
    <location>
        <begin position="136"/>
        <end position="157"/>
    </location>
</feature>
<organism evidence="5 6">
    <name type="scientific">Actinoplanes sichuanensis</name>
    <dbReference type="NCBI Taxonomy" id="512349"/>
    <lineage>
        <taxon>Bacteria</taxon>
        <taxon>Bacillati</taxon>
        <taxon>Actinomycetota</taxon>
        <taxon>Actinomycetes</taxon>
        <taxon>Micromonosporales</taxon>
        <taxon>Micromonosporaceae</taxon>
        <taxon>Actinoplanes</taxon>
    </lineage>
</organism>
<gene>
    <name evidence="5" type="ORF">ACFQ5G_51985</name>
</gene>
<evidence type="ECO:0000256" key="1">
    <source>
        <dbReference type="ARBA" id="ARBA00007430"/>
    </source>
</evidence>